<dbReference type="SUPFAM" id="SSF50037">
    <property type="entry name" value="C-terminal domain of transcriptional repressors"/>
    <property type="match status" value="1"/>
</dbReference>
<proteinExistence type="inferred from homology"/>
<evidence type="ECO:0000256" key="2">
    <source>
        <dbReference type="ARBA" id="ARBA00022741"/>
    </source>
</evidence>
<feature type="DNA-binding region" description="H-T-H motif" evidence="6">
    <location>
        <begin position="16"/>
        <end position="35"/>
    </location>
</feature>
<name>A0A3M2HCK1_9GAMM</name>
<evidence type="ECO:0000259" key="7">
    <source>
        <dbReference type="PROSITE" id="PS51733"/>
    </source>
</evidence>
<dbReference type="NCBIfam" id="NF008848">
    <property type="entry name" value="PRK11886.1-3"/>
    <property type="match status" value="1"/>
</dbReference>
<dbReference type="NCBIfam" id="TIGR00121">
    <property type="entry name" value="birA_ligase"/>
    <property type="match status" value="1"/>
</dbReference>
<protein>
    <recommendedName>
        <fullName evidence="6">Bifunctional ligase/repressor BirA</fullName>
    </recommendedName>
    <alternativeName>
        <fullName evidence="6">Biotin operon repressor</fullName>
    </alternativeName>
    <alternativeName>
        <fullName evidence="6">Biotin--[acetyl-CoA-carboxylase] ligase</fullName>
        <ecNumber evidence="6">6.3.4.15</ecNumber>
    </alternativeName>
    <alternativeName>
        <fullName evidence="6">Biotin--protein ligase</fullName>
    </alternativeName>
    <alternativeName>
        <fullName evidence="6">Biotin-[acetyl-CoA carboxylase] synthetase</fullName>
    </alternativeName>
</protein>
<keyword evidence="3 6" id="KW-0067">ATP-binding</keyword>
<keyword evidence="6" id="KW-0678">Repressor</keyword>
<dbReference type="RefSeq" id="WP_122169019.1">
    <property type="nucleotide sequence ID" value="NZ_JAMOIB010000026.1"/>
</dbReference>
<dbReference type="InterPro" id="IPR045864">
    <property type="entry name" value="aa-tRNA-synth_II/BPL/LPL"/>
</dbReference>
<comment type="caution">
    <text evidence="8">The sequence shown here is derived from an EMBL/GenBank/DDBJ whole genome shotgun (WGS) entry which is preliminary data.</text>
</comment>
<dbReference type="InterPro" id="IPR008988">
    <property type="entry name" value="Transcriptional_repressor_C"/>
</dbReference>
<dbReference type="Proteomes" id="UP000269774">
    <property type="component" value="Unassembled WGS sequence"/>
</dbReference>
<dbReference type="InterPro" id="IPR030855">
    <property type="entry name" value="Bifunct_BirA"/>
</dbReference>
<dbReference type="OrthoDB" id="9807064at2"/>
<sequence>MKRMLELLGDGRFHSGEEIGAALGVSRSAVWKCLKQLEARYGIQLFKVQGRGYRLADPVSLLDQDRITSMADRLGWSLWIRDTVDSTNADALRLLQGGANAPFLVLAEHQTSGRGRRGRVWVSPPAQNIYYTLALKISNGSQGLTGLSLVVGLAVLEALRRTGVEKAGLKWPNDIYVDGAKVAGILLELSGDPADICHVVIGIGINVNMTSSAGDIDQPWTSIKSQIGSLVDRSGLVNILSESLHQYLAIHAREGFGALRDEWQRNNMWQGRRCTLSAGNLQVKGVMIGINEQGALRLMTDDHKEQCFSGGELSLRVEHDS</sequence>
<dbReference type="InterPro" id="IPR004143">
    <property type="entry name" value="BPL_LPL_catalytic"/>
</dbReference>
<dbReference type="InterPro" id="IPR003142">
    <property type="entry name" value="BPL_C"/>
</dbReference>
<dbReference type="EC" id="6.3.4.15" evidence="6"/>
<comment type="catalytic activity">
    <reaction evidence="5 6">
        <text>biotin + L-lysyl-[protein] + ATP = N(6)-biotinyl-L-lysyl-[protein] + AMP + diphosphate + H(+)</text>
        <dbReference type="Rhea" id="RHEA:11756"/>
        <dbReference type="Rhea" id="RHEA-COMP:9752"/>
        <dbReference type="Rhea" id="RHEA-COMP:10505"/>
        <dbReference type="ChEBI" id="CHEBI:15378"/>
        <dbReference type="ChEBI" id="CHEBI:29969"/>
        <dbReference type="ChEBI" id="CHEBI:30616"/>
        <dbReference type="ChEBI" id="CHEBI:33019"/>
        <dbReference type="ChEBI" id="CHEBI:57586"/>
        <dbReference type="ChEBI" id="CHEBI:83144"/>
        <dbReference type="ChEBI" id="CHEBI:456215"/>
        <dbReference type="EC" id="6.3.4.15"/>
    </reaction>
</comment>
<reference evidence="8 9" key="1">
    <citation type="submission" date="2018-10" db="EMBL/GenBank/DDBJ databases">
        <title>Pseudomonas zhaodongensis NEAU-ST5-21(T) genome.</title>
        <authorList>
            <person name="Peng J."/>
            <person name="Liu Z.-P."/>
        </authorList>
    </citation>
    <scope>NUCLEOTIDE SEQUENCE [LARGE SCALE GENOMIC DNA]</scope>
    <source>
        <strain evidence="8 9">NEAU-ST5-21</strain>
    </source>
</reference>
<dbReference type="Pfam" id="PF08279">
    <property type="entry name" value="HTH_11"/>
    <property type="match status" value="1"/>
</dbReference>
<feature type="binding site" evidence="6">
    <location>
        <position position="110"/>
    </location>
    <ligand>
        <name>biotin</name>
        <dbReference type="ChEBI" id="CHEBI:57586"/>
    </ligand>
</feature>
<evidence type="ECO:0000256" key="4">
    <source>
        <dbReference type="ARBA" id="ARBA00023267"/>
    </source>
</evidence>
<keyword evidence="4 6" id="KW-0092">Biotin</keyword>
<dbReference type="NCBIfam" id="NF008847">
    <property type="entry name" value="PRK11886.1-2"/>
    <property type="match status" value="1"/>
</dbReference>
<keyword evidence="2 6" id="KW-0547">Nucleotide-binding</keyword>
<dbReference type="Pfam" id="PF03099">
    <property type="entry name" value="BPL_LplA_LipB"/>
    <property type="match status" value="1"/>
</dbReference>
<keyword evidence="9" id="KW-1185">Reference proteome</keyword>
<evidence type="ECO:0000256" key="1">
    <source>
        <dbReference type="ARBA" id="ARBA00022598"/>
    </source>
</evidence>
<evidence type="ECO:0000256" key="6">
    <source>
        <dbReference type="HAMAP-Rule" id="MF_00978"/>
    </source>
</evidence>
<dbReference type="GO" id="GO:0004077">
    <property type="term" value="F:biotin--[biotin carboxyl-carrier protein] ligase activity"/>
    <property type="evidence" value="ECO:0007669"/>
    <property type="project" value="UniProtKB-UniRule"/>
</dbReference>
<feature type="binding site" evidence="6">
    <location>
        <begin position="86"/>
        <end position="88"/>
    </location>
    <ligand>
        <name>biotin</name>
        <dbReference type="ChEBI" id="CHEBI:57586"/>
    </ligand>
</feature>
<dbReference type="PANTHER" id="PTHR12835:SF5">
    <property type="entry name" value="BIOTIN--PROTEIN LIGASE"/>
    <property type="match status" value="1"/>
</dbReference>
<dbReference type="EMBL" id="RFFM01000016">
    <property type="protein sequence ID" value="RMH87421.1"/>
    <property type="molecule type" value="Genomic_DNA"/>
</dbReference>
<dbReference type="Gene3D" id="2.30.30.100">
    <property type="match status" value="1"/>
</dbReference>
<keyword evidence="6" id="KW-0238">DNA-binding</keyword>
<evidence type="ECO:0000313" key="8">
    <source>
        <dbReference type="EMBL" id="RMH87421.1"/>
    </source>
</evidence>
<dbReference type="SUPFAM" id="SSF55681">
    <property type="entry name" value="Class II aaRS and biotin synthetases"/>
    <property type="match status" value="1"/>
</dbReference>
<dbReference type="PANTHER" id="PTHR12835">
    <property type="entry name" value="BIOTIN PROTEIN LIGASE"/>
    <property type="match status" value="1"/>
</dbReference>
<evidence type="ECO:0000256" key="5">
    <source>
        <dbReference type="ARBA" id="ARBA00047846"/>
    </source>
</evidence>
<dbReference type="PROSITE" id="PS51733">
    <property type="entry name" value="BPL_LPL_CATALYTIC"/>
    <property type="match status" value="1"/>
</dbReference>
<dbReference type="GO" id="GO:0003677">
    <property type="term" value="F:DNA binding"/>
    <property type="evidence" value="ECO:0007669"/>
    <property type="project" value="UniProtKB-UniRule"/>
</dbReference>
<dbReference type="CDD" id="cd16442">
    <property type="entry name" value="BPL"/>
    <property type="match status" value="1"/>
</dbReference>
<dbReference type="GO" id="GO:0005524">
    <property type="term" value="F:ATP binding"/>
    <property type="evidence" value="ECO:0007669"/>
    <property type="project" value="UniProtKB-UniRule"/>
</dbReference>
<comment type="function">
    <text evidence="6">Acts both as a biotin--[acetyl-CoA-carboxylase] ligase and a biotin-operon repressor. In the presence of ATP, BirA activates biotin to form the BirA-biotinyl-5'-adenylate (BirA-bio-5'-AMP or holoBirA) complex. HoloBirA can either transfer the biotinyl moiety to the biotin carboxyl carrier protein (BCCP) subunit of acetyl-CoA carboxylase, or bind to the biotin operator site and inhibit transcription of the operon.</text>
</comment>
<dbReference type="Gene3D" id="1.10.10.10">
    <property type="entry name" value="Winged helix-like DNA-binding domain superfamily/Winged helix DNA-binding domain"/>
    <property type="match status" value="1"/>
</dbReference>
<dbReference type="AlphaFoldDB" id="A0A3M2HCK1"/>
<dbReference type="GO" id="GO:0006355">
    <property type="term" value="P:regulation of DNA-templated transcription"/>
    <property type="evidence" value="ECO:0007669"/>
    <property type="project" value="UniProtKB-UniRule"/>
</dbReference>
<dbReference type="HAMAP" id="MF_00978">
    <property type="entry name" value="Bifunct_BirA"/>
    <property type="match status" value="1"/>
</dbReference>
<feature type="binding site" evidence="6">
    <location>
        <position position="181"/>
    </location>
    <ligand>
        <name>biotin</name>
        <dbReference type="ChEBI" id="CHEBI:57586"/>
    </ligand>
</feature>
<dbReference type="InterPro" id="IPR013196">
    <property type="entry name" value="HTH_11"/>
</dbReference>
<organism evidence="8 9">
    <name type="scientific">Stutzerimonas zhaodongensis</name>
    <dbReference type="NCBI Taxonomy" id="1176257"/>
    <lineage>
        <taxon>Bacteria</taxon>
        <taxon>Pseudomonadati</taxon>
        <taxon>Pseudomonadota</taxon>
        <taxon>Gammaproteobacteria</taxon>
        <taxon>Pseudomonadales</taxon>
        <taxon>Pseudomonadaceae</taxon>
        <taxon>Stutzerimonas</taxon>
    </lineage>
</organism>
<keyword evidence="1 6" id="KW-0436">Ligase</keyword>
<dbReference type="SUPFAM" id="SSF46785">
    <property type="entry name" value="Winged helix' DNA-binding domain"/>
    <property type="match status" value="1"/>
</dbReference>
<dbReference type="Gene3D" id="3.30.930.10">
    <property type="entry name" value="Bira Bifunctional Protein, Domain 2"/>
    <property type="match status" value="1"/>
</dbReference>
<gene>
    <name evidence="6 8" type="primary">birA</name>
    <name evidence="8" type="ORF">EA797_21570</name>
</gene>
<comment type="similarity">
    <text evidence="6">Belongs to the biotin--protein ligase family.</text>
</comment>
<accession>A0A3M2HCK1</accession>
<dbReference type="InterPro" id="IPR004408">
    <property type="entry name" value="Biotin_CoA_COase_ligase"/>
</dbReference>
<dbReference type="Pfam" id="PF02237">
    <property type="entry name" value="BPL_C"/>
    <property type="match status" value="1"/>
</dbReference>
<evidence type="ECO:0000313" key="9">
    <source>
        <dbReference type="Proteomes" id="UP000269774"/>
    </source>
</evidence>
<dbReference type="GO" id="GO:0005737">
    <property type="term" value="C:cytoplasm"/>
    <property type="evidence" value="ECO:0007669"/>
    <property type="project" value="TreeGrafter"/>
</dbReference>
<dbReference type="InterPro" id="IPR036390">
    <property type="entry name" value="WH_DNA-bd_sf"/>
</dbReference>
<feature type="binding site" evidence="6">
    <location>
        <begin position="114"/>
        <end position="116"/>
    </location>
    <ligand>
        <name>biotin</name>
        <dbReference type="ChEBI" id="CHEBI:57586"/>
    </ligand>
</feature>
<keyword evidence="6" id="KW-0805">Transcription regulation</keyword>
<feature type="domain" description="BPL/LPL catalytic" evidence="7">
    <location>
        <begin position="77"/>
        <end position="252"/>
    </location>
</feature>
<keyword evidence="6" id="KW-0804">Transcription</keyword>
<dbReference type="InterPro" id="IPR036388">
    <property type="entry name" value="WH-like_DNA-bd_sf"/>
</dbReference>
<evidence type="ECO:0000256" key="3">
    <source>
        <dbReference type="ARBA" id="ARBA00022840"/>
    </source>
</evidence>